<evidence type="ECO:0000256" key="2">
    <source>
        <dbReference type="PROSITE-ProRule" id="PRU00176"/>
    </source>
</evidence>
<keyword evidence="7" id="KW-1185">Reference proteome</keyword>
<feature type="region of interest" description="Disordered" evidence="4">
    <location>
        <begin position="113"/>
        <end position="133"/>
    </location>
</feature>
<dbReference type="SMART" id="SM00360">
    <property type="entry name" value="RRM"/>
    <property type="match status" value="1"/>
</dbReference>
<feature type="coiled-coil region" evidence="3">
    <location>
        <begin position="179"/>
        <end position="237"/>
    </location>
</feature>
<protein>
    <recommendedName>
        <fullName evidence="5">RRM domain-containing protein</fullName>
    </recommendedName>
</protein>
<dbReference type="Gene3D" id="3.30.70.330">
    <property type="match status" value="1"/>
</dbReference>
<dbReference type="InterPro" id="IPR000504">
    <property type="entry name" value="RRM_dom"/>
</dbReference>
<dbReference type="GO" id="GO:0003723">
    <property type="term" value="F:RNA binding"/>
    <property type="evidence" value="ECO:0007669"/>
    <property type="project" value="UniProtKB-UniRule"/>
</dbReference>
<dbReference type="PROSITE" id="PS50102">
    <property type="entry name" value="RRM"/>
    <property type="match status" value="1"/>
</dbReference>
<name>A0A8J5FZZ4_ZINOF</name>
<organism evidence="6 7">
    <name type="scientific">Zingiber officinale</name>
    <name type="common">Ginger</name>
    <name type="synonym">Amomum zingiber</name>
    <dbReference type="NCBI Taxonomy" id="94328"/>
    <lineage>
        <taxon>Eukaryota</taxon>
        <taxon>Viridiplantae</taxon>
        <taxon>Streptophyta</taxon>
        <taxon>Embryophyta</taxon>
        <taxon>Tracheophyta</taxon>
        <taxon>Spermatophyta</taxon>
        <taxon>Magnoliopsida</taxon>
        <taxon>Liliopsida</taxon>
        <taxon>Zingiberales</taxon>
        <taxon>Zingiberaceae</taxon>
        <taxon>Zingiber</taxon>
    </lineage>
</organism>
<keyword evidence="3" id="KW-0175">Coiled coil</keyword>
<evidence type="ECO:0000259" key="5">
    <source>
        <dbReference type="PROSITE" id="PS50102"/>
    </source>
</evidence>
<evidence type="ECO:0000256" key="3">
    <source>
        <dbReference type="SAM" id="Coils"/>
    </source>
</evidence>
<sequence length="271" mass="30981">MTIDDEKSIYVGGLPYECTQEDLHRAFDLYGAIMDVKVQSINYLNASYGHVLFYVIIQLQIVNDRHVGGKCYGFVTFRNPRSAVDAITDMNGRVYMSSMQSAAASSLRVKRVEEEKRERVDKEEEYGDRQPHKSITDTTKAVMDLTKSHIVSWISTGTADHQSRDISSNSSDDYRSQVRKEMKEQLELSIHRREELENEITIIGDKIEAKKLLISDLQKKSQELEDSLANAKKVTSQQQSMLMKLHSCYLQSQDLADRLKSSEQELQASFP</sequence>
<comment type="caution">
    <text evidence="6">The sequence shown here is derived from an EMBL/GenBank/DDBJ whole genome shotgun (WGS) entry which is preliminary data.</text>
</comment>
<gene>
    <name evidence="6" type="ORF">ZIOFF_045200</name>
</gene>
<evidence type="ECO:0000256" key="4">
    <source>
        <dbReference type="SAM" id="MobiDB-lite"/>
    </source>
</evidence>
<accession>A0A8J5FZZ4</accession>
<dbReference type="GO" id="GO:0005739">
    <property type="term" value="C:mitochondrion"/>
    <property type="evidence" value="ECO:0007669"/>
    <property type="project" value="TreeGrafter"/>
</dbReference>
<feature type="domain" description="RRM" evidence="5">
    <location>
        <begin position="7"/>
        <end position="114"/>
    </location>
</feature>
<dbReference type="InterPro" id="IPR012677">
    <property type="entry name" value="Nucleotide-bd_a/b_plait_sf"/>
</dbReference>
<dbReference type="Proteomes" id="UP000734854">
    <property type="component" value="Unassembled WGS sequence"/>
</dbReference>
<dbReference type="InterPro" id="IPR050886">
    <property type="entry name" value="RNA-binding_reg"/>
</dbReference>
<evidence type="ECO:0000313" key="7">
    <source>
        <dbReference type="Proteomes" id="UP000734854"/>
    </source>
</evidence>
<reference evidence="6 7" key="1">
    <citation type="submission" date="2020-08" db="EMBL/GenBank/DDBJ databases">
        <title>Plant Genome Project.</title>
        <authorList>
            <person name="Zhang R.-G."/>
        </authorList>
    </citation>
    <scope>NUCLEOTIDE SEQUENCE [LARGE SCALE GENOMIC DNA]</scope>
    <source>
        <tissue evidence="6">Rhizome</tissue>
    </source>
</reference>
<dbReference type="CDD" id="cd00590">
    <property type="entry name" value="RRM_SF"/>
    <property type="match status" value="1"/>
</dbReference>
<dbReference type="GO" id="GO:0005634">
    <property type="term" value="C:nucleus"/>
    <property type="evidence" value="ECO:0007669"/>
    <property type="project" value="TreeGrafter"/>
</dbReference>
<dbReference type="PANTHER" id="PTHR48024">
    <property type="entry name" value="GEO13361P1-RELATED"/>
    <property type="match status" value="1"/>
</dbReference>
<dbReference type="SUPFAM" id="SSF54928">
    <property type="entry name" value="RNA-binding domain, RBD"/>
    <property type="match status" value="1"/>
</dbReference>
<dbReference type="Pfam" id="PF00076">
    <property type="entry name" value="RRM_1"/>
    <property type="match status" value="2"/>
</dbReference>
<dbReference type="PANTHER" id="PTHR48024:SF56">
    <property type="entry name" value="HETEROGENEOUS NUCLEAR RIBONUCLEOPROTEIN A0"/>
    <property type="match status" value="1"/>
</dbReference>
<dbReference type="EMBL" id="JACMSC010000012">
    <property type="protein sequence ID" value="KAG6497301.1"/>
    <property type="molecule type" value="Genomic_DNA"/>
</dbReference>
<dbReference type="AlphaFoldDB" id="A0A8J5FZZ4"/>
<keyword evidence="1 2" id="KW-0694">RNA-binding</keyword>
<evidence type="ECO:0000313" key="6">
    <source>
        <dbReference type="EMBL" id="KAG6497301.1"/>
    </source>
</evidence>
<proteinExistence type="predicted"/>
<dbReference type="InterPro" id="IPR035979">
    <property type="entry name" value="RBD_domain_sf"/>
</dbReference>
<evidence type="ECO:0000256" key="1">
    <source>
        <dbReference type="ARBA" id="ARBA00022884"/>
    </source>
</evidence>